<name>A0A1H0HMI4_9SPHI</name>
<dbReference type="Pfam" id="PF14028">
    <property type="entry name" value="Lant_dehydr_C"/>
    <property type="match status" value="1"/>
</dbReference>
<accession>A0A1H0HMI4</accession>
<evidence type="ECO:0000259" key="2">
    <source>
        <dbReference type="Pfam" id="PF14028"/>
    </source>
</evidence>
<dbReference type="OrthoDB" id="1273722at2"/>
<dbReference type="EMBL" id="FNGY01000012">
    <property type="protein sequence ID" value="SDO20372.1"/>
    <property type="molecule type" value="Genomic_DNA"/>
</dbReference>
<dbReference type="AlphaFoldDB" id="A0A1H0HMI4"/>
<protein>
    <submittedName>
        <fullName evidence="3">Thiopeptide-type bacteriocin biosynthesis domain-containing protein</fullName>
    </submittedName>
</protein>
<evidence type="ECO:0000313" key="3">
    <source>
        <dbReference type="EMBL" id="SDO20372.1"/>
    </source>
</evidence>
<dbReference type="InterPro" id="IPR006827">
    <property type="entry name" value="Lant_deHydtase_N"/>
</dbReference>
<dbReference type="Proteomes" id="UP000183200">
    <property type="component" value="Unassembled WGS sequence"/>
</dbReference>
<feature type="domain" description="Lantibiotic dehydratase N-terminal" evidence="1">
    <location>
        <begin position="50"/>
        <end position="693"/>
    </location>
</feature>
<organism evidence="3 4">
    <name type="scientific">Pedobacter steynii</name>
    <dbReference type="NCBI Taxonomy" id="430522"/>
    <lineage>
        <taxon>Bacteria</taxon>
        <taxon>Pseudomonadati</taxon>
        <taxon>Bacteroidota</taxon>
        <taxon>Sphingobacteriia</taxon>
        <taxon>Sphingobacteriales</taxon>
        <taxon>Sphingobacteriaceae</taxon>
        <taxon>Pedobacter</taxon>
    </lineage>
</organism>
<reference evidence="4" key="1">
    <citation type="submission" date="2016-10" db="EMBL/GenBank/DDBJ databases">
        <authorList>
            <person name="Varghese N."/>
            <person name="Submissions S."/>
        </authorList>
    </citation>
    <scope>NUCLEOTIDE SEQUENCE [LARGE SCALE GENOMIC DNA]</scope>
    <source>
        <strain evidence="4">DSM 19110</strain>
    </source>
</reference>
<dbReference type="InterPro" id="IPR023809">
    <property type="entry name" value="Thiopep_bacteriocin_synth_dom"/>
</dbReference>
<evidence type="ECO:0000313" key="4">
    <source>
        <dbReference type="Proteomes" id="UP000183200"/>
    </source>
</evidence>
<sequence>MKSMLSLAHAKYYLLRRPLLSVNTFFEINELVYSNNEVFEQTLLNKYKTDPVLMEAIYTASPELYYEFCKVINEEAKPGSRLILTLYKYLSRMSTRCTPYGLFAGCSTGVVADQTHISYADAVHRKESRLDMNYVNELVNHLQLIPELKRKLSYSVNTSLYAVAEFYRYVEYKVENKRRHYTLASVRKNEFLDLLIQEAEKELSYEDLLGLLMAAASTVEKEEAETFLDELIESQILISELEPTITGEIYMDTLVDKLTGKVAPGVIEDIKKINSLLNEGGISAFEHVHKIINDCFGACQSKDLIQTDLFFEHKKNQLNAETAAQITSQLSELYRLSAKASGKDLDDFKKNFYERYGDREIPLLQVLDGESGIGYGRLGKSDHLPLLEGIIPSEKKMPRVITWSASTVMVNKVFKRALDNGTRIGELTAADLEELEEKEGLEELVPASLFAFGSIVAPSAEELDAGNYQFSLGSCSGPSTANILSRFCHGDSLLYKNIVETLAEDEQDDEDKIYAEIVHLPESRIGNVLVRPDLRNYEIPFLGRSSKSLKDQIRIQDIVVSIQQGKVVLRSVRLNKIVIPRLSTAHNYTGGLPVYRFLCDLQHEGLYHSIYWNWDNLSDSPFLPRVVYKNIILSKASWTINKFAFNDLTGKIEEDITSVSAHLERMKVPRYVCITEHDNELLIDTHNYLGRTLVYQQLNKKGMVKLTEFLSRPEDCFIKEGKAGVAHEILLPLSNKKNLVRYPKPNVSRDSEIRRTFIPGSEWIYFKLYGGTRTTEKVLVESIRPYLQSLIDQELIEEWFFVRYTDPNHHIRLRLRISAGKITAIGQVISGCYGLFKADLEGDGLYKIQLDTYERELERYGAQNIENSETLFYHDSVAITEILNMIEGDVGESYRWLLAARGLDELLNDFGLGLEDKINVFEKISDAFFKEHNGDKKLTVALNEQFRSHSKSIRSFLDPAQDIENEIDEATAEFAKRTAATKDTIKAILALFDGNLLVGVDGFYLLSSYIHMYMNRFFLSQPRLHELTLYTLMKKYYLSEQGIHKRKQMTLNS</sequence>
<proteinExistence type="predicted"/>
<feature type="domain" description="Thiopeptide-type bacteriocin biosynthesis" evidence="2">
    <location>
        <begin position="763"/>
        <end position="1037"/>
    </location>
</feature>
<keyword evidence="4" id="KW-1185">Reference proteome</keyword>
<dbReference type="NCBIfam" id="TIGR03891">
    <property type="entry name" value="thiopep_ocin"/>
    <property type="match status" value="1"/>
</dbReference>
<dbReference type="RefSeq" id="WP_083362089.1">
    <property type="nucleotide sequence ID" value="NZ_FNGY01000012.1"/>
</dbReference>
<evidence type="ECO:0000259" key="1">
    <source>
        <dbReference type="Pfam" id="PF04738"/>
    </source>
</evidence>
<gene>
    <name evidence="3" type="ORF">SAMN05421820_112195</name>
</gene>
<dbReference type="Pfam" id="PF04738">
    <property type="entry name" value="Lant_dehydr_N"/>
    <property type="match status" value="1"/>
</dbReference>